<reference evidence="1" key="1">
    <citation type="submission" date="2015-12" db="EMBL/GenBank/DDBJ databases">
        <title>Gene expression during late stages of embryo sac development: a critical building block for successful pollen-pistil interactions.</title>
        <authorList>
            <person name="Liu Y."/>
            <person name="Joly V."/>
            <person name="Sabar M."/>
            <person name="Matton D.P."/>
        </authorList>
    </citation>
    <scope>NUCLEOTIDE SEQUENCE</scope>
</reference>
<sequence>MEKIKNILKLCEMNKNVIIYEQNYPCSQYFGTNTLIIDNLVQKYPRVTRNLSCADSPHFDTAPVSDSPKIHYFWRIRHAPVGIFEESEL</sequence>
<protein>
    <submittedName>
        <fullName evidence="1">Putative ovule protein</fullName>
    </submittedName>
</protein>
<dbReference type="EMBL" id="GEDG01007618">
    <property type="protein sequence ID" value="JAP30880.1"/>
    <property type="molecule type" value="Transcribed_RNA"/>
</dbReference>
<proteinExistence type="predicted"/>
<organism evidence="1">
    <name type="scientific">Solanum chacoense</name>
    <name type="common">Chaco potato</name>
    <dbReference type="NCBI Taxonomy" id="4108"/>
    <lineage>
        <taxon>Eukaryota</taxon>
        <taxon>Viridiplantae</taxon>
        <taxon>Streptophyta</taxon>
        <taxon>Embryophyta</taxon>
        <taxon>Tracheophyta</taxon>
        <taxon>Spermatophyta</taxon>
        <taxon>Magnoliopsida</taxon>
        <taxon>eudicotyledons</taxon>
        <taxon>Gunneridae</taxon>
        <taxon>Pentapetalae</taxon>
        <taxon>asterids</taxon>
        <taxon>lamiids</taxon>
        <taxon>Solanales</taxon>
        <taxon>Solanaceae</taxon>
        <taxon>Solanoideae</taxon>
        <taxon>Solaneae</taxon>
        <taxon>Solanum</taxon>
    </lineage>
</organism>
<name>A0A0V0IFX9_SOLCH</name>
<evidence type="ECO:0000313" key="1">
    <source>
        <dbReference type="EMBL" id="JAP30880.1"/>
    </source>
</evidence>
<dbReference type="AlphaFoldDB" id="A0A0V0IFX9"/>
<accession>A0A0V0IFX9</accession>